<proteinExistence type="predicted"/>
<protein>
    <submittedName>
        <fullName evidence="2">Uncharacterized protein</fullName>
    </submittedName>
</protein>
<organism evidence="2 3">
    <name type="scientific">Rangifer tarandus platyrhynchus</name>
    <name type="common">Svalbard reindeer</name>
    <dbReference type="NCBI Taxonomy" id="3082113"/>
    <lineage>
        <taxon>Eukaryota</taxon>
        <taxon>Metazoa</taxon>
        <taxon>Chordata</taxon>
        <taxon>Craniata</taxon>
        <taxon>Vertebrata</taxon>
        <taxon>Euteleostomi</taxon>
        <taxon>Mammalia</taxon>
        <taxon>Eutheria</taxon>
        <taxon>Laurasiatheria</taxon>
        <taxon>Artiodactyla</taxon>
        <taxon>Ruminantia</taxon>
        <taxon>Pecora</taxon>
        <taxon>Cervidae</taxon>
        <taxon>Odocoileinae</taxon>
        <taxon>Rangifer</taxon>
    </lineage>
</organism>
<evidence type="ECO:0000256" key="1">
    <source>
        <dbReference type="SAM" id="MobiDB-lite"/>
    </source>
</evidence>
<reference evidence="2" key="1">
    <citation type="submission" date="2023-04" db="EMBL/GenBank/DDBJ databases">
        <authorList>
            <consortium name="ELIXIR-Norway"/>
        </authorList>
    </citation>
    <scope>NUCLEOTIDE SEQUENCE [LARGE SCALE GENOMIC DNA]</scope>
</reference>
<sequence>MVTDLPSPPASHPSPSSLRPVTSSQPLEDAFSAPPSPLHCGPHMCSQVSGRGAAPLSALQQGEEGGPSSLSFSVILMSQSLWNFIMFSGNSEVWQLRTDLAGTRQGPGCDLLPSAGSHATESPECLHREQRSQRPRHRASAFKPLLPLSHALEFQGEGALGTLPPSTAVSWLLFLPAPHSGVRPDHVSPALELDQHRASLGRRLDPTQPYTGPGQKHQMTKQA</sequence>
<evidence type="ECO:0000313" key="3">
    <source>
        <dbReference type="Proteomes" id="UP001176941"/>
    </source>
</evidence>
<dbReference type="EMBL" id="OX459946">
    <property type="protein sequence ID" value="CAI9153279.1"/>
    <property type="molecule type" value="Genomic_DNA"/>
</dbReference>
<name>A0ABN8XWC7_RANTA</name>
<feature type="region of interest" description="Disordered" evidence="1">
    <location>
        <begin position="1"/>
        <end position="35"/>
    </location>
</feature>
<keyword evidence="3" id="KW-1185">Reference proteome</keyword>
<feature type="region of interest" description="Disordered" evidence="1">
    <location>
        <begin position="198"/>
        <end position="223"/>
    </location>
</feature>
<dbReference type="Proteomes" id="UP001176941">
    <property type="component" value="Chromosome 10"/>
</dbReference>
<accession>A0ABN8XWC7</accession>
<gene>
    <name evidence="2" type="ORF">MRATA1EN1_LOCUS2241</name>
</gene>
<feature type="compositionally biased region" description="Pro residues" evidence="1">
    <location>
        <begin position="1"/>
        <end position="12"/>
    </location>
</feature>
<evidence type="ECO:0000313" key="2">
    <source>
        <dbReference type="EMBL" id="CAI9153279.1"/>
    </source>
</evidence>